<evidence type="ECO:0000256" key="1">
    <source>
        <dbReference type="SAM" id="MobiDB-lite"/>
    </source>
</evidence>
<evidence type="ECO:0000259" key="3">
    <source>
        <dbReference type="Pfam" id="PF24837"/>
    </source>
</evidence>
<dbReference type="EMBL" id="CP001618">
    <property type="protein sequence ID" value="ACQ79849.1"/>
    <property type="molecule type" value="Genomic_DNA"/>
</dbReference>
<dbReference type="PROSITE" id="PS51257">
    <property type="entry name" value="PROKAR_LIPOPROTEIN"/>
    <property type="match status" value="1"/>
</dbReference>
<reference evidence="4 5" key="1">
    <citation type="journal article" date="2009" name="Stand. Genomic Sci.">
        <title>Complete genome sequence of Beutenbergia cavernae type strain (HKI 0122).</title>
        <authorList>
            <person name="Land M."/>
            <person name="Pukall R."/>
            <person name="Abt B."/>
            <person name="Goker M."/>
            <person name="Rohde M."/>
            <person name="Glavina Del Rio T."/>
            <person name="Tice H."/>
            <person name="Copeland A."/>
            <person name="Cheng J.F."/>
            <person name="Lucas S."/>
            <person name="Chen F."/>
            <person name="Nolan M."/>
            <person name="Bruce D."/>
            <person name="Goodwin L."/>
            <person name="Pitluck S."/>
            <person name="Ivanova N."/>
            <person name="Mavromatis K."/>
            <person name="Ovchinnikova G."/>
            <person name="Pati A."/>
            <person name="Chen A."/>
            <person name="Palaniappan K."/>
            <person name="Hauser L."/>
            <person name="Chang Y.J."/>
            <person name="Jefferies C.C."/>
            <person name="Saunders E."/>
            <person name="Brettin T."/>
            <person name="Detter J.C."/>
            <person name="Han C."/>
            <person name="Chain P."/>
            <person name="Bristow J."/>
            <person name="Eisen J.A."/>
            <person name="Markowitz V."/>
            <person name="Hugenholtz P."/>
            <person name="Kyrpides N.C."/>
            <person name="Klenk H.P."/>
            <person name="Lapidus A."/>
        </authorList>
    </citation>
    <scope>NUCLEOTIDE SEQUENCE [LARGE SCALE GENOMIC DNA]</scope>
    <source>
        <strain evidence="5">ATCC BAA-8 / DSM 12333 / NBRC 16432</strain>
    </source>
</reference>
<proteinExistence type="predicted"/>
<feature type="region of interest" description="Disordered" evidence="1">
    <location>
        <begin position="22"/>
        <end position="86"/>
    </location>
</feature>
<dbReference type="RefSeq" id="WP_015882089.1">
    <property type="nucleotide sequence ID" value="NC_012669.1"/>
</dbReference>
<keyword evidence="2" id="KW-0732">Signal</keyword>
<dbReference type="OrthoDB" id="3393679at2"/>
<name>C5C3F0_BEUC1</name>
<organism evidence="4 5">
    <name type="scientific">Beutenbergia cavernae (strain ATCC BAA-8 / DSM 12333 / CCUG 43141 / JCM 11478 / NBRC 16432 / NCIMB 13614 / HKI 0122)</name>
    <dbReference type="NCBI Taxonomy" id="471853"/>
    <lineage>
        <taxon>Bacteria</taxon>
        <taxon>Bacillati</taxon>
        <taxon>Actinomycetota</taxon>
        <taxon>Actinomycetes</taxon>
        <taxon>Micrococcales</taxon>
        <taxon>Beutenbergiaceae</taxon>
        <taxon>Beutenbergia</taxon>
    </lineage>
</organism>
<dbReference type="KEGG" id="bcv:Bcav_1593"/>
<protein>
    <recommendedName>
        <fullName evidence="3">AMIN-like domain-containing protein</fullName>
    </recommendedName>
</protein>
<feature type="signal peptide" evidence="2">
    <location>
        <begin position="1"/>
        <end position="19"/>
    </location>
</feature>
<dbReference type="Proteomes" id="UP000007962">
    <property type="component" value="Chromosome"/>
</dbReference>
<dbReference type="InterPro" id="IPR056303">
    <property type="entry name" value="AMIN-like"/>
</dbReference>
<dbReference type="eggNOG" id="COG5401">
    <property type="taxonomic scope" value="Bacteria"/>
</dbReference>
<accession>C5C3F0</accession>
<sequence length="219" mass="22132">MRARAAVGAVALASLLALAACTGSPGEEDSPTDQPSSGPSATAEPSAEPSAPAPSGSGTATPDDPDASATGPAFPADTSPDTSDPSVEAALYPTAVRAGAHDGYDRVVVELTGTGTPGWLAEYVDSASSQGAGDPIDLDGDAILSVAISGSTYPDPDAGDYYDGPARLDVGTEQIEELVYDGIFEGVSLVFLGVDEEAPFRVFALENPTRVVIDVRDDD</sequence>
<gene>
    <name evidence="4" type="ordered locus">Bcav_1593</name>
</gene>
<feature type="chain" id="PRO_5039507425" description="AMIN-like domain-containing protein" evidence="2">
    <location>
        <begin position="20"/>
        <end position="219"/>
    </location>
</feature>
<evidence type="ECO:0000313" key="4">
    <source>
        <dbReference type="EMBL" id="ACQ79849.1"/>
    </source>
</evidence>
<dbReference type="Pfam" id="PF24837">
    <property type="entry name" value="AMIN-like"/>
    <property type="match status" value="1"/>
</dbReference>
<evidence type="ECO:0000313" key="5">
    <source>
        <dbReference type="Proteomes" id="UP000007962"/>
    </source>
</evidence>
<dbReference type="HOGENOM" id="CLU_099777_1_1_11"/>
<feature type="domain" description="AMIN-like" evidence="3">
    <location>
        <begin position="93"/>
        <end position="216"/>
    </location>
</feature>
<dbReference type="AlphaFoldDB" id="C5C3F0"/>
<dbReference type="STRING" id="471853.Bcav_1593"/>
<keyword evidence="5" id="KW-1185">Reference proteome</keyword>
<evidence type="ECO:0000256" key="2">
    <source>
        <dbReference type="SAM" id="SignalP"/>
    </source>
</evidence>
<feature type="compositionally biased region" description="Low complexity" evidence="1">
    <location>
        <begin position="35"/>
        <end position="62"/>
    </location>
</feature>